<comment type="caution">
    <text evidence="2">The sequence shown here is derived from an EMBL/GenBank/DDBJ whole genome shotgun (WGS) entry which is preliminary data.</text>
</comment>
<dbReference type="OrthoDB" id="4204700at2759"/>
<evidence type="ECO:0000256" key="1">
    <source>
        <dbReference type="SAM" id="MobiDB-lite"/>
    </source>
</evidence>
<accession>A0A2C5YPI1</accession>
<feature type="compositionally biased region" description="Polar residues" evidence="1">
    <location>
        <begin position="245"/>
        <end position="259"/>
    </location>
</feature>
<organism evidence="2 3">
    <name type="scientific">Ophiocordyceps australis</name>
    <dbReference type="NCBI Taxonomy" id="1399860"/>
    <lineage>
        <taxon>Eukaryota</taxon>
        <taxon>Fungi</taxon>
        <taxon>Dikarya</taxon>
        <taxon>Ascomycota</taxon>
        <taxon>Pezizomycotina</taxon>
        <taxon>Sordariomycetes</taxon>
        <taxon>Hypocreomycetidae</taxon>
        <taxon>Hypocreales</taxon>
        <taxon>Ophiocordycipitaceae</taxon>
        <taxon>Ophiocordyceps</taxon>
    </lineage>
</organism>
<sequence>MRENTQWAMEMKGGDDDAAARRANRQFWNNHLHEQIQRLFSEYRPSLLPALALQTRHSTLVMAEQVTMNYCKTLHRPLTDAEVEAFVKHYIRYSNQDAINKSAVFLGCAGWVAWPWVRRYFTTVNENYIAIPSELKFRLATRSVGRFCILYLVATLITHPSSEIYQSMRWSSEVKRDPILADLNRIVLKPRSGVSQIKATSNTNANTNQPVRSNNQETIEQKAKAGWSADGNSESWFDIDDLDASPTNPNLKKQTQSASPWDRLRQQTKNKPAKAQSTTDQQTRTASQNTDGWGGTTYEAGAKEQDQTRNAYGDSNSDVDVDNVKAQAQQEFDQLLERERRGIDQVRR</sequence>
<dbReference type="Proteomes" id="UP000224854">
    <property type="component" value="Unassembled WGS sequence"/>
</dbReference>
<feature type="compositionally biased region" description="Polar residues" evidence="1">
    <location>
        <begin position="197"/>
        <end position="218"/>
    </location>
</feature>
<evidence type="ECO:0000313" key="2">
    <source>
        <dbReference type="EMBL" id="PHH71435.1"/>
    </source>
</evidence>
<dbReference type="EMBL" id="NJEU01000679">
    <property type="protein sequence ID" value="PHH71435.1"/>
    <property type="molecule type" value="Genomic_DNA"/>
</dbReference>
<reference evidence="2 3" key="1">
    <citation type="submission" date="2017-06" db="EMBL/GenBank/DDBJ databases">
        <title>Ant-infecting Ophiocordyceps genomes reveal a high diversity of potential behavioral manipulation genes and a possible major role for enterotoxins.</title>
        <authorList>
            <person name="De Bekker C."/>
            <person name="Evans H.C."/>
            <person name="Brachmann A."/>
            <person name="Hughes D.P."/>
        </authorList>
    </citation>
    <scope>NUCLEOTIDE SEQUENCE [LARGE SCALE GENOMIC DNA]</scope>
    <source>
        <strain evidence="2 3">1348a</strain>
    </source>
</reference>
<evidence type="ECO:0000313" key="3">
    <source>
        <dbReference type="Proteomes" id="UP000224854"/>
    </source>
</evidence>
<gene>
    <name evidence="2" type="ORF">CDD82_6506</name>
</gene>
<feature type="compositionally biased region" description="Basic and acidic residues" evidence="1">
    <location>
        <begin position="335"/>
        <end position="348"/>
    </location>
</feature>
<protein>
    <submittedName>
        <fullName evidence="2">Uncharacterized protein</fullName>
    </submittedName>
</protein>
<name>A0A2C5YPI1_9HYPO</name>
<proteinExistence type="predicted"/>
<dbReference type="AlphaFoldDB" id="A0A2C5YPI1"/>
<feature type="region of interest" description="Disordered" evidence="1">
    <location>
        <begin position="197"/>
        <end position="348"/>
    </location>
</feature>
<keyword evidence="3" id="KW-1185">Reference proteome</keyword>
<feature type="compositionally biased region" description="Polar residues" evidence="1">
    <location>
        <begin position="273"/>
        <end position="291"/>
    </location>
</feature>